<keyword evidence="2" id="KW-1185">Reference proteome</keyword>
<name>A0A1J9QR87_9PEZI</name>
<protein>
    <submittedName>
        <fullName evidence="1">Zinc finger transcription factor ace1</fullName>
    </submittedName>
</protein>
<gene>
    <name evidence="1" type="ORF">BKCO1_5400053</name>
</gene>
<dbReference type="GeneID" id="31017522"/>
<accession>A0A1J9QR87</accession>
<dbReference type="AlphaFoldDB" id="A0A1J9QR87"/>
<reference evidence="1 2" key="1">
    <citation type="submission" date="2016-10" db="EMBL/GenBank/DDBJ databases">
        <title>Proteomics and genomics reveal pathogen-plant mechanisms compatible with a hemibiotrophic lifestyle of Diplodia corticola.</title>
        <authorList>
            <person name="Fernandes I."/>
            <person name="De Jonge R."/>
            <person name="Van De Peer Y."/>
            <person name="Devreese B."/>
            <person name="Alves A."/>
            <person name="Esteves A.C."/>
        </authorList>
    </citation>
    <scope>NUCLEOTIDE SEQUENCE [LARGE SCALE GENOMIC DNA]</scope>
    <source>
        <strain evidence="1 2">CBS 112549</strain>
    </source>
</reference>
<dbReference type="EMBL" id="MNUE01000054">
    <property type="protein sequence ID" value="OJD30929.1"/>
    <property type="molecule type" value="Genomic_DNA"/>
</dbReference>
<dbReference type="OrthoDB" id="6133115at2759"/>
<comment type="caution">
    <text evidence="1">The sequence shown here is derived from an EMBL/GenBank/DDBJ whole genome shotgun (WGS) entry which is preliminary data.</text>
</comment>
<sequence length="82" mass="9192">MSYNQFTNIRRHEILERLGIEQLPALMPGQEHPDVEQEERRPEVPLVMLPVPGRKCPSCLAKGETVWVIPGKCCPACGTPVN</sequence>
<evidence type="ECO:0000313" key="2">
    <source>
        <dbReference type="Proteomes" id="UP000183809"/>
    </source>
</evidence>
<evidence type="ECO:0000313" key="1">
    <source>
        <dbReference type="EMBL" id="OJD30929.1"/>
    </source>
</evidence>
<proteinExistence type="predicted"/>
<dbReference type="RefSeq" id="XP_020127189.1">
    <property type="nucleotide sequence ID" value="XM_020277261.1"/>
</dbReference>
<organism evidence="1 2">
    <name type="scientific">Diplodia corticola</name>
    <dbReference type="NCBI Taxonomy" id="236234"/>
    <lineage>
        <taxon>Eukaryota</taxon>
        <taxon>Fungi</taxon>
        <taxon>Dikarya</taxon>
        <taxon>Ascomycota</taxon>
        <taxon>Pezizomycotina</taxon>
        <taxon>Dothideomycetes</taxon>
        <taxon>Dothideomycetes incertae sedis</taxon>
        <taxon>Botryosphaeriales</taxon>
        <taxon>Botryosphaeriaceae</taxon>
        <taxon>Diplodia</taxon>
    </lineage>
</organism>
<dbReference type="Proteomes" id="UP000183809">
    <property type="component" value="Unassembled WGS sequence"/>
</dbReference>